<dbReference type="AlphaFoldDB" id="A0A9P6E991"/>
<gene>
    <name evidence="3" type="ORF">CPB83DRAFT_909691</name>
</gene>
<name>A0A9P6E991_9AGAR</name>
<feature type="transmembrane region" description="Helical" evidence="1">
    <location>
        <begin position="152"/>
        <end position="173"/>
    </location>
</feature>
<proteinExistence type="predicted"/>
<evidence type="ECO:0000259" key="2">
    <source>
        <dbReference type="Pfam" id="PF20151"/>
    </source>
</evidence>
<reference evidence="3" key="1">
    <citation type="submission" date="2020-11" db="EMBL/GenBank/DDBJ databases">
        <authorList>
            <consortium name="DOE Joint Genome Institute"/>
            <person name="Ahrendt S."/>
            <person name="Riley R."/>
            <person name="Andreopoulos W."/>
            <person name="Labutti K."/>
            <person name="Pangilinan J."/>
            <person name="Ruiz-Duenas F.J."/>
            <person name="Barrasa J.M."/>
            <person name="Sanchez-Garcia M."/>
            <person name="Camarero S."/>
            <person name="Miyauchi S."/>
            <person name="Serrano A."/>
            <person name="Linde D."/>
            <person name="Babiker R."/>
            <person name="Drula E."/>
            <person name="Ayuso-Fernandez I."/>
            <person name="Pacheco R."/>
            <person name="Padilla G."/>
            <person name="Ferreira P."/>
            <person name="Barriuso J."/>
            <person name="Kellner H."/>
            <person name="Castanera R."/>
            <person name="Alfaro M."/>
            <person name="Ramirez L."/>
            <person name="Pisabarro A.G."/>
            <person name="Kuo A."/>
            <person name="Tritt A."/>
            <person name="Lipzen A."/>
            <person name="He G."/>
            <person name="Yan M."/>
            <person name="Ng V."/>
            <person name="Cullen D."/>
            <person name="Martin F."/>
            <person name="Rosso M.-N."/>
            <person name="Henrissat B."/>
            <person name="Hibbett D."/>
            <person name="Martinez A.T."/>
            <person name="Grigoriev I.V."/>
        </authorList>
    </citation>
    <scope>NUCLEOTIDE SEQUENCE</scope>
    <source>
        <strain evidence="3">CBS 506.95</strain>
    </source>
</reference>
<feature type="transmembrane region" description="Helical" evidence="1">
    <location>
        <begin position="194"/>
        <end position="215"/>
    </location>
</feature>
<keyword evidence="1" id="KW-1133">Transmembrane helix</keyword>
<evidence type="ECO:0000313" key="4">
    <source>
        <dbReference type="Proteomes" id="UP000807306"/>
    </source>
</evidence>
<feature type="transmembrane region" description="Helical" evidence="1">
    <location>
        <begin position="36"/>
        <end position="63"/>
    </location>
</feature>
<dbReference type="InterPro" id="IPR045340">
    <property type="entry name" value="DUF6533"/>
</dbReference>
<accession>A0A9P6E991</accession>
<keyword evidence="1" id="KW-0812">Transmembrane</keyword>
<feature type="transmembrane region" description="Helical" evidence="1">
    <location>
        <begin position="6"/>
        <end position="24"/>
    </location>
</feature>
<feature type="domain" description="DUF6533" evidence="2">
    <location>
        <begin position="7"/>
        <end position="52"/>
    </location>
</feature>
<feature type="transmembrane region" description="Helical" evidence="1">
    <location>
        <begin position="108"/>
        <end position="132"/>
    </location>
</feature>
<comment type="caution">
    <text evidence="3">The sequence shown here is derived from an EMBL/GenBank/DDBJ whole genome shotgun (WGS) entry which is preliminary data.</text>
</comment>
<dbReference type="EMBL" id="MU157893">
    <property type="protein sequence ID" value="KAF9524800.1"/>
    <property type="molecule type" value="Genomic_DNA"/>
</dbReference>
<keyword evidence="4" id="KW-1185">Reference proteome</keyword>
<dbReference type="OrthoDB" id="3341843at2759"/>
<keyword evidence="1" id="KW-0472">Membrane</keyword>
<evidence type="ECO:0000256" key="1">
    <source>
        <dbReference type="SAM" id="Phobius"/>
    </source>
</evidence>
<protein>
    <recommendedName>
        <fullName evidence="2">DUF6533 domain-containing protein</fullName>
    </recommendedName>
</protein>
<dbReference type="Proteomes" id="UP000807306">
    <property type="component" value="Unassembled WGS sequence"/>
</dbReference>
<organism evidence="3 4">
    <name type="scientific">Crepidotus variabilis</name>
    <dbReference type="NCBI Taxonomy" id="179855"/>
    <lineage>
        <taxon>Eukaryota</taxon>
        <taxon>Fungi</taxon>
        <taxon>Dikarya</taxon>
        <taxon>Basidiomycota</taxon>
        <taxon>Agaricomycotina</taxon>
        <taxon>Agaricomycetes</taxon>
        <taxon>Agaricomycetidae</taxon>
        <taxon>Agaricales</taxon>
        <taxon>Agaricineae</taxon>
        <taxon>Crepidotaceae</taxon>
        <taxon>Crepidotus</taxon>
    </lineage>
</organism>
<dbReference type="Pfam" id="PF20151">
    <property type="entry name" value="DUF6533"/>
    <property type="match status" value="1"/>
</dbReference>
<evidence type="ECO:0000313" key="3">
    <source>
        <dbReference type="EMBL" id="KAF9524800.1"/>
    </source>
</evidence>
<sequence length="316" mass="35340">MNEPKSYAVLAALVLVVYDYLLTFSDEVELVWQGRFTFGTVLFALCRYLPFIDIPVSIPLYMYANGITAAGCHNLFVASVSCQYVGIAVAQTILILRTFALWQRNIYIVIGLGVSFLTSTLFALYTTVVFMVGTTAIKPSGMPCTVDHVGEGLMAGFITLLAIETSVVVLTVVRATYHLHRSNSSWVYQMYLRGILYFFFTFAVTLLSLFCLYFAPVQLKLILMDIQRAFHSILCSRIIFLILSQRKHKSQVVSISTCREDLEETTSGLSYGVGARGIPHLSENFLGRSFVALDTLAGPDETKTYRRSRHSYTISN</sequence>